<dbReference type="OrthoDB" id="5279127at2759"/>
<reference evidence="2 3" key="1">
    <citation type="journal article" date="2018" name="Nat. Ecol. Evol.">
        <title>Pezizomycetes genomes reveal the molecular basis of ectomycorrhizal truffle lifestyle.</title>
        <authorList>
            <person name="Murat C."/>
            <person name="Payen T."/>
            <person name="Noel B."/>
            <person name="Kuo A."/>
            <person name="Morin E."/>
            <person name="Chen J."/>
            <person name="Kohler A."/>
            <person name="Krizsan K."/>
            <person name="Balestrini R."/>
            <person name="Da Silva C."/>
            <person name="Montanini B."/>
            <person name="Hainaut M."/>
            <person name="Levati E."/>
            <person name="Barry K.W."/>
            <person name="Belfiori B."/>
            <person name="Cichocki N."/>
            <person name="Clum A."/>
            <person name="Dockter R.B."/>
            <person name="Fauchery L."/>
            <person name="Guy J."/>
            <person name="Iotti M."/>
            <person name="Le Tacon F."/>
            <person name="Lindquist E.A."/>
            <person name="Lipzen A."/>
            <person name="Malagnac F."/>
            <person name="Mello A."/>
            <person name="Molinier V."/>
            <person name="Miyauchi S."/>
            <person name="Poulain J."/>
            <person name="Riccioni C."/>
            <person name="Rubini A."/>
            <person name="Sitrit Y."/>
            <person name="Splivallo R."/>
            <person name="Traeger S."/>
            <person name="Wang M."/>
            <person name="Zifcakova L."/>
            <person name="Wipf D."/>
            <person name="Zambonelli A."/>
            <person name="Paolocci F."/>
            <person name="Nowrousian M."/>
            <person name="Ottonello S."/>
            <person name="Baldrian P."/>
            <person name="Spatafora J.W."/>
            <person name="Henrissat B."/>
            <person name="Nagy L.G."/>
            <person name="Aury J.M."/>
            <person name="Wincker P."/>
            <person name="Grigoriev I.V."/>
            <person name="Bonfante P."/>
            <person name="Martin F.M."/>
        </authorList>
    </citation>
    <scope>NUCLEOTIDE SEQUENCE [LARGE SCALE GENOMIC DNA]</scope>
    <source>
        <strain evidence="2 3">120613-1</strain>
    </source>
</reference>
<keyword evidence="3" id="KW-1185">Reference proteome</keyword>
<dbReference type="EMBL" id="ML120518">
    <property type="protein sequence ID" value="RPA90635.1"/>
    <property type="molecule type" value="Genomic_DNA"/>
</dbReference>
<evidence type="ECO:0000256" key="1">
    <source>
        <dbReference type="SAM" id="Phobius"/>
    </source>
</evidence>
<keyword evidence="1" id="KW-0472">Membrane</keyword>
<gene>
    <name evidence="2" type="ORF">L873DRAFT_1717089</name>
</gene>
<organism evidence="2 3">
    <name type="scientific">Choiromyces venosus 120613-1</name>
    <dbReference type="NCBI Taxonomy" id="1336337"/>
    <lineage>
        <taxon>Eukaryota</taxon>
        <taxon>Fungi</taxon>
        <taxon>Dikarya</taxon>
        <taxon>Ascomycota</taxon>
        <taxon>Pezizomycotina</taxon>
        <taxon>Pezizomycetes</taxon>
        <taxon>Pezizales</taxon>
        <taxon>Tuberaceae</taxon>
        <taxon>Choiromyces</taxon>
    </lineage>
</organism>
<sequence>MVFKATSRLMRPLAKLVAEEHPFFIYPTHSRPAPMQLRFLGKRLGRAATMYIPGFIVFFGWPFAAKAYVPLPF</sequence>
<keyword evidence="1" id="KW-1133">Transmembrane helix</keyword>
<name>A0A3N4IXR4_9PEZI</name>
<evidence type="ECO:0000313" key="2">
    <source>
        <dbReference type="EMBL" id="RPA90635.1"/>
    </source>
</evidence>
<evidence type="ECO:0000313" key="3">
    <source>
        <dbReference type="Proteomes" id="UP000276215"/>
    </source>
</evidence>
<feature type="transmembrane region" description="Helical" evidence="1">
    <location>
        <begin position="44"/>
        <end position="64"/>
    </location>
</feature>
<accession>A0A3N4IXR4</accession>
<proteinExistence type="predicted"/>
<keyword evidence="1" id="KW-0812">Transmembrane</keyword>
<protein>
    <submittedName>
        <fullName evidence="2">Uncharacterized protein</fullName>
    </submittedName>
</protein>
<dbReference type="Proteomes" id="UP000276215">
    <property type="component" value="Unassembled WGS sequence"/>
</dbReference>
<dbReference type="AlphaFoldDB" id="A0A3N4IXR4"/>